<dbReference type="Proteomes" id="UP001501081">
    <property type="component" value="Unassembled WGS sequence"/>
</dbReference>
<evidence type="ECO:0000313" key="3">
    <source>
        <dbReference type="Proteomes" id="UP001501081"/>
    </source>
</evidence>
<feature type="compositionally biased region" description="Basic and acidic residues" evidence="1">
    <location>
        <begin position="21"/>
        <end position="48"/>
    </location>
</feature>
<feature type="region of interest" description="Disordered" evidence="1">
    <location>
        <begin position="17"/>
        <end position="48"/>
    </location>
</feature>
<evidence type="ECO:0000256" key="1">
    <source>
        <dbReference type="SAM" id="MobiDB-lite"/>
    </source>
</evidence>
<evidence type="ECO:0000313" key="2">
    <source>
        <dbReference type="EMBL" id="GAA3958089.1"/>
    </source>
</evidence>
<reference evidence="3" key="1">
    <citation type="journal article" date="2019" name="Int. J. Syst. Evol. Microbiol.">
        <title>The Global Catalogue of Microorganisms (GCM) 10K type strain sequencing project: providing services to taxonomists for standard genome sequencing and annotation.</title>
        <authorList>
            <consortium name="The Broad Institute Genomics Platform"/>
            <consortium name="The Broad Institute Genome Sequencing Center for Infectious Disease"/>
            <person name="Wu L."/>
            <person name="Ma J."/>
        </authorList>
    </citation>
    <scope>NUCLEOTIDE SEQUENCE [LARGE SCALE GENOMIC DNA]</scope>
    <source>
        <strain evidence="3">JCM 17338</strain>
    </source>
</reference>
<keyword evidence="3" id="KW-1185">Reference proteome</keyword>
<protein>
    <submittedName>
        <fullName evidence="2">Uncharacterized protein</fullName>
    </submittedName>
</protein>
<accession>A0ABP7P1D8</accession>
<dbReference type="EMBL" id="BAABAK010000004">
    <property type="protein sequence ID" value="GAA3958089.1"/>
    <property type="molecule type" value="Genomic_DNA"/>
</dbReference>
<proteinExistence type="predicted"/>
<name>A0ABP7P1D8_9SPHI</name>
<organism evidence="2 3">
    <name type="scientific">Pedobacter ginsengiterrae</name>
    <dbReference type="NCBI Taxonomy" id="871696"/>
    <lineage>
        <taxon>Bacteria</taxon>
        <taxon>Pseudomonadati</taxon>
        <taxon>Bacteroidota</taxon>
        <taxon>Sphingobacteriia</taxon>
        <taxon>Sphingobacteriales</taxon>
        <taxon>Sphingobacteriaceae</taxon>
        <taxon>Pedobacter</taxon>
    </lineage>
</organism>
<gene>
    <name evidence="2" type="ORF">GCM10022246_09640</name>
</gene>
<comment type="caution">
    <text evidence="2">The sequence shown here is derived from an EMBL/GenBank/DDBJ whole genome shotgun (WGS) entry which is preliminary data.</text>
</comment>
<sequence length="92" mass="10246">MLCLSAKLTSSLISPATSISSKEDLEKDKSEKIETGSEEKNGNEGKVKPGEFILTHFTNFAFLHQSKISYLKNNPNLPTTYSKVLQQPPKNF</sequence>